<dbReference type="InterPro" id="IPR029526">
    <property type="entry name" value="PGBD"/>
</dbReference>
<keyword evidence="4" id="KW-1185">Reference proteome</keyword>
<sequence>MSSRRSHLHDDEIVNFLAAGEDSEDGMDCDDDDVIDPDFEPLMEENSMSDDDVNTAGIDLDSIINEFEDTETILQPTVPDQQATTSGSNSRKKQSKRELQWKLKNLILNDQQVKFSGNSTLPSDLLELDTPIQFFLHLFPKEIMHFIAEQTNLYIIQKNPNQTFSVTESDIQKFIGIVFRMSLIKLPRVSSHWNTNIRTPTIYETIPNYKFEKIRQHLHFNENSSMPQRNAPGADKLFKIRPIVAKLNENFSKIIKEEYLCVDEQICSTKARNIMKRYNPKKPHKWGYKIYVLCGVTGFAYKFEIETGAENIVLPGEPDLGASSNVVVRMARDMPKYQNYKLYFDNYFTSLPLLEHLAKEGILSLGTVRRNRIPNCKLPADKELSKKERGYSMEFVADVGGIDISNVIWKDNKVVTMVSTFVGEMPKSQVRRYDKNNKRYINIDRPNIVAEYHRYMGGVDLVGSIMGYYKILIRSKRWQVRIFYHLLDLTMVNAWLLYRRVKFSSQNLEKHMSSAYFRLEIAETLCKLGNKTAIKNRKSTEIDIQAKKHKGPAQHIPPIAVRQDQVGHWPVWSENRIRCKFPKCTGVSQTICEKCCVALCYNKKNNCFKEFHTT</sequence>
<gene>
    <name evidence="3" type="ORF">EEDITHA_LOCUS4087</name>
</gene>
<dbReference type="EMBL" id="CAKOGL010000007">
    <property type="protein sequence ID" value="CAH2087871.1"/>
    <property type="molecule type" value="Genomic_DNA"/>
</dbReference>
<comment type="caution">
    <text evidence="3">The sequence shown here is derived from an EMBL/GenBank/DDBJ whole genome shotgun (WGS) entry which is preliminary data.</text>
</comment>
<evidence type="ECO:0000313" key="3">
    <source>
        <dbReference type="EMBL" id="CAH2087871.1"/>
    </source>
</evidence>
<feature type="region of interest" description="Disordered" evidence="1">
    <location>
        <begin position="19"/>
        <end position="53"/>
    </location>
</feature>
<evidence type="ECO:0000313" key="4">
    <source>
        <dbReference type="Proteomes" id="UP001153954"/>
    </source>
</evidence>
<feature type="region of interest" description="Disordered" evidence="1">
    <location>
        <begin position="76"/>
        <end position="96"/>
    </location>
</feature>
<protein>
    <recommendedName>
        <fullName evidence="2">PiggyBac transposable element-derived protein domain-containing protein</fullName>
    </recommendedName>
</protein>
<evidence type="ECO:0000259" key="2">
    <source>
        <dbReference type="Pfam" id="PF13843"/>
    </source>
</evidence>
<feature type="domain" description="PiggyBac transposable element-derived protein" evidence="2">
    <location>
        <begin position="130"/>
        <end position="495"/>
    </location>
</feature>
<dbReference type="Proteomes" id="UP001153954">
    <property type="component" value="Unassembled WGS sequence"/>
</dbReference>
<dbReference type="PANTHER" id="PTHR47272">
    <property type="entry name" value="DDE_TNP_1_7 DOMAIN-CONTAINING PROTEIN"/>
    <property type="match status" value="1"/>
</dbReference>
<name>A0AAU9TL84_EUPED</name>
<feature type="compositionally biased region" description="Acidic residues" evidence="1">
    <location>
        <begin position="21"/>
        <end position="53"/>
    </location>
</feature>
<feature type="compositionally biased region" description="Polar residues" evidence="1">
    <location>
        <begin position="76"/>
        <end position="89"/>
    </location>
</feature>
<accession>A0AAU9TL84</accession>
<evidence type="ECO:0000256" key="1">
    <source>
        <dbReference type="SAM" id="MobiDB-lite"/>
    </source>
</evidence>
<organism evidence="3 4">
    <name type="scientific">Euphydryas editha</name>
    <name type="common">Edith's checkerspot</name>
    <dbReference type="NCBI Taxonomy" id="104508"/>
    <lineage>
        <taxon>Eukaryota</taxon>
        <taxon>Metazoa</taxon>
        <taxon>Ecdysozoa</taxon>
        <taxon>Arthropoda</taxon>
        <taxon>Hexapoda</taxon>
        <taxon>Insecta</taxon>
        <taxon>Pterygota</taxon>
        <taxon>Neoptera</taxon>
        <taxon>Endopterygota</taxon>
        <taxon>Lepidoptera</taxon>
        <taxon>Glossata</taxon>
        <taxon>Ditrysia</taxon>
        <taxon>Papilionoidea</taxon>
        <taxon>Nymphalidae</taxon>
        <taxon>Nymphalinae</taxon>
        <taxon>Euphydryas</taxon>
    </lineage>
</organism>
<dbReference type="Pfam" id="PF13843">
    <property type="entry name" value="DDE_Tnp_1_7"/>
    <property type="match status" value="1"/>
</dbReference>
<dbReference type="AlphaFoldDB" id="A0AAU9TL84"/>
<proteinExistence type="predicted"/>
<dbReference type="PANTHER" id="PTHR47272:SF1">
    <property type="entry name" value="PIGGYBAC TRANSPOSABLE ELEMENT-DERIVED PROTEIN 3-LIKE"/>
    <property type="match status" value="1"/>
</dbReference>
<reference evidence="3" key="1">
    <citation type="submission" date="2022-03" db="EMBL/GenBank/DDBJ databases">
        <authorList>
            <person name="Tunstrom K."/>
        </authorList>
    </citation>
    <scope>NUCLEOTIDE SEQUENCE</scope>
</reference>